<evidence type="ECO:0000313" key="2">
    <source>
        <dbReference type="EMBL" id="MDI6099284.1"/>
    </source>
</evidence>
<evidence type="ECO:0000313" key="3">
    <source>
        <dbReference type="Proteomes" id="UP001241758"/>
    </source>
</evidence>
<organism evidence="2 3">
    <name type="scientific">Actinoplanes sandaracinus</name>
    <dbReference type="NCBI Taxonomy" id="3045177"/>
    <lineage>
        <taxon>Bacteria</taxon>
        <taxon>Bacillati</taxon>
        <taxon>Actinomycetota</taxon>
        <taxon>Actinomycetes</taxon>
        <taxon>Micromonosporales</taxon>
        <taxon>Micromonosporaceae</taxon>
        <taxon>Actinoplanes</taxon>
    </lineage>
</organism>
<dbReference type="InterPro" id="IPR001387">
    <property type="entry name" value="Cro/C1-type_HTH"/>
</dbReference>
<dbReference type="Proteomes" id="UP001241758">
    <property type="component" value="Unassembled WGS sequence"/>
</dbReference>
<dbReference type="InterPro" id="IPR010982">
    <property type="entry name" value="Lambda_DNA-bd_dom_sf"/>
</dbReference>
<dbReference type="CDD" id="cd00093">
    <property type="entry name" value="HTH_XRE"/>
    <property type="match status" value="1"/>
</dbReference>
<protein>
    <submittedName>
        <fullName evidence="2">Helix-turn-helix transcriptional regulator</fullName>
    </submittedName>
</protein>
<keyword evidence="3" id="KW-1185">Reference proteome</keyword>
<dbReference type="Gene3D" id="1.10.260.40">
    <property type="entry name" value="lambda repressor-like DNA-binding domains"/>
    <property type="match status" value="1"/>
</dbReference>
<proteinExistence type="predicted"/>
<feature type="domain" description="HTH cro/C1-type" evidence="1">
    <location>
        <begin position="48"/>
        <end position="83"/>
    </location>
</feature>
<dbReference type="PROSITE" id="PS50943">
    <property type="entry name" value="HTH_CROC1"/>
    <property type="match status" value="1"/>
</dbReference>
<reference evidence="2 3" key="1">
    <citation type="submission" date="2023-05" db="EMBL/GenBank/DDBJ databases">
        <title>Actinoplanes sp. NEAU-A12 genome sequencing.</title>
        <authorList>
            <person name="Wang Z.-S."/>
        </authorList>
    </citation>
    <scope>NUCLEOTIDE SEQUENCE [LARGE SCALE GENOMIC DNA]</scope>
    <source>
        <strain evidence="2 3">NEAU-A12</strain>
    </source>
</reference>
<dbReference type="RefSeq" id="WP_282759363.1">
    <property type="nucleotide sequence ID" value="NZ_JASCTH010000006.1"/>
</dbReference>
<comment type="caution">
    <text evidence="2">The sequence shown here is derived from an EMBL/GenBank/DDBJ whole genome shotgun (WGS) entry which is preliminary data.</text>
</comment>
<evidence type="ECO:0000259" key="1">
    <source>
        <dbReference type="PROSITE" id="PS50943"/>
    </source>
</evidence>
<sequence>MSSDSDSPAANPLAERLDRLFDAVRRPDGKIYSLREVADGITAAGEPISHAYVGQLRKGQKSDPSLGHLRGLARFFGVPVEYFTSAQLAAEVDKELDLAAALQQMRARTVALRDSVIPEAESAIGALTELLQVIRGLEERRDDAGDGG</sequence>
<dbReference type="EMBL" id="JASCTH010000006">
    <property type="protein sequence ID" value="MDI6099284.1"/>
    <property type="molecule type" value="Genomic_DNA"/>
</dbReference>
<gene>
    <name evidence="2" type="ORF">QLQ12_11840</name>
</gene>
<accession>A0ABT6WHS8</accession>
<name>A0ABT6WHS8_9ACTN</name>